<dbReference type="PROSITE" id="PS51198">
    <property type="entry name" value="UVRD_HELICASE_ATP_BIND"/>
    <property type="match status" value="1"/>
</dbReference>
<evidence type="ECO:0000256" key="2">
    <source>
        <dbReference type="ARBA" id="ARBA00022801"/>
    </source>
</evidence>
<dbReference type="GO" id="GO:0016787">
    <property type="term" value="F:hydrolase activity"/>
    <property type="evidence" value="ECO:0007669"/>
    <property type="project" value="UniProtKB-UniRule"/>
</dbReference>
<keyword evidence="8" id="KW-1185">Reference proteome</keyword>
<dbReference type="InterPro" id="IPR027417">
    <property type="entry name" value="P-loop_NTPase"/>
</dbReference>
<dbReference type="HOGENOM" id="CLU_769355_0_0_10"/>
<organism evidence="7 8">
    <name type="scientific">Zunongwangia profunda (strain DSM 18752 / CCTCC AB 206139 / SM-A87)</name>
    <name type="common">Wangia profunda</name>
    <dbReference type="NCBI Taxonomy" id="655815"/>
    <lineage>
        <taxon>Bacteria</taxon>
        <taxon>Pseudomonadati</taxon>
        <taxon>Bacteroidota</taxon>
        <taxon>Flavobacteriia</taxon>
        <taxon>Flavobacteriales</taxon>
        <taxon>Flavobacteriaceae</taxon>
        <taxon>Zunongwangia</taxon>
    </lineage>
</organism>
<keyword evidence="1 5" id="KW-0547">Nucleotide-binding</keyword>
<keyword evidence="2 5" id="KW-0378">Hydrolase</keyword>
<feature type="binding site" evidence="5">
    <location>
        <begin position="23"/>
        <end position="30"/>
    </location>
    <ligand>
        <name>ATP</name>
        <dbReference type="ChEBI" id="CHEBI:30616"/>
    </ligand>
</feature>
<dbReference type="InterPro" id="IPR014016">
    <property type="entry name" value="UvrD-like_ATP-bd"/>
</dbReference>
<dbReference type="GO" id="GO:0000725">
    <property type="term" value="P:recombinational repair"/>
    <property type="evidence" value="ECO:0007669"/>
    <property type="project" value="TreeGrafter"/>
</dbReference>
<keyword evidence="4 5" id="KW-0067">ATP-binding</keyword>
<feature type="domain" description="UvrD-like helicase ATP-binding" evidence="6">
    <location>
        <begin position="2"/>
        <end position="303"/>
    </location>
</feature>
<dbReference type="eggNOG" id="COG0210">
    <property type="taxonomic scope" value="Bacteria"/>
</dbReference>
<dbReference type="STRING" id="655815.ZPR_3218"/>
<dbReference type="Proteomes" id="UP000001654">
    <property type="component" value="Chromosome"/>
</dbReference>
<evidence type="ECO:0000256" key="1">
    <source>
        <dbReference type="ARBA" id="ARBA00022741"/>
    </source>
</evidence>
<evidence type="ECO:0000313" key="8">
    <source>
        <dbReference type="Proteomes" id="UP000001654"/>
    </source>
</evidence>
<dbReference type="EMBL" id="CP001650">
    <property type="protein sequence ID" value="ADF53535.1"/>
    <property type="molecule type" value="Genomic_DNA"/>
</dbReference>
<dbReference type="GO" id="GO:0005524">
    <property type="term" value="F:ATP binding"/>
    <property type="evidence" value="ECO:0007669"/>
    <property type="project" value="UniProtKB-UniRule"/>
</dbReference>
<evidence type="ECO:0000256" key="3">
    <source>
        <dbReference type="ARBA" id="ARBA00022806"/>
    </source>
</evidence>
<dbReference type="GO" id="GO:0005829">
    <property type="term" value="C:cytosol"/>
    <property type="evidence" value="ECO:0007669"/>
    <property type="project" value="TreeGrafter"/>
</dbReference>
<keyword evidence="3 5" id="KW-0347">Helicase</keyword>
<evidence type="ECO:0000313" key="7">
    <source>
        <dbReference type="EMBL" id="ADF53535.1"/>
    </source>
</evidence>
<gene>
    <name evidence="7" type="ordered locus">ZPR_3218</name>
</gene>
<dbReference type="KEGG" id="zpr:ZPR_3218"/>
<dbReference type="SUPFAM" id="SSF52540">
    <property type="entry name" value="P-loop containing nucleoside triphosphate hydrolases"/>
    <property type="match status" value="1"/>
</dbReference>
<dbReference type="OrthoDB" id="1100019at2"/>
<reference evidence="7 8" key="1">
    <citation type="journal article" date="2010" name="BMC Genomics">
        <title>The complete genome of Zunongwangia profunda SM-A87 reveals its adaptation to the deep-sea environment and ecological role in sedimentary organic nitrogen degradation.</title>
        <authorList>
            <person name="Qin Q.L."/>
            <person name="Zhang X.Y."/>
            <person name="Wang X.M."/>
            <person name="Liu G.M."/>
            <person name="Chen X.L."/>
            <person name="Xie B.B."/>
            <person name="Dang H.Y."/>
            <person name="Zhou B.C."/>
            <person name="Yu J."/>
            <person name="Zhang Y.Z."/>
        </authorList>
    </citation>
    <scope>NUCLEOTIDE SEQUENCE [LARGE SCALE GENOMIC DNA]</scope>
    <source>
        <strain evidence="8">DSM 18752 / CCTCC AB 206139 / SM-A87</strain>
    </source>
</reference>
<dbReference type="AlphaFoldDB" id="D5BIC2"/>
<dbReference type="GO" id="GO:0043138">
    <property type="term" value="F:3'-5' DNA helicase activity"/>
    <property type="evidence" value="ECO:0007669"/>
    <property type="project" value="TreeGrafter"/>
</dbReference>
<evidence type="ECO:0000256" key="4">
    <source>
        <dbReference type="ARBA" id="ARBA00022840"/>
    </source>
</evidence>
<protein>
    <submittedName>
        <fullName evidence="7">UvrD/REP helicase</fullName>
    </submittedName>
</protein>
<dbReference type="RefSeq" id="WP_013072632.1">
    <property type="nucleotide sequence ID" value="NC_014041.1"/>
</dbReference>
<accession>D5BIC2</accession>
<dbReference type="Pfam" id="PF00580">
    <property type="entry name" value="UvrD-helicase"/>
    <property type="match status" value="1"/>
</dbReference>
<dbReference type="PANTHER" id="PTHR11070">
    <property type="entry name" value="UVRD / RECB / PCRA DNA HELICASE FAMILY MEMBER"/>
    <property type="match status" value="1"/>
</dbReference>
<dbReference type="PANTHER" id="PTHR11070:SF3">
    <property type="entry name" value="DNA 3'-5' HELICASE"/>
    <property type="match status" value="1"/>
</dbReference>
<sequence length="360" mass="41579">MNIDITSELQAYLDASGKVVLNACPGGGKTTAIAQKIINLEPQYLKKYDAYSGIACLSFTNAAKDELNETYSRLCGKTLSYPSIISTIDSFINIYITLPYYYLLQRDFARPRILENNKKLNKFWNITYTQNGKVKQGISRPLLEFKNKAGKYLYFVYPPADIRIEPDGTFSLKGIVPSEDKVDPEKFINYCKYIKNWQFKRGLITTNDSSFIALTLLKKFPKIAIWLSKRFPHIIVDEAQDNSLLQHQVFDKLQEHGLKNIEFIGDPYQSLYEFRDANPQLFLSKFQNDSYQGLELTDNRRSPQHIIDCFSLLRPDTASKINTACTEDLKEPILIYRYSTEDRSKVVQHFDDYCYVNNSD</sequence>
<dbReference type="InterPro" id="IPR000212">
    <property type="entry name" value="DNA_helicase_UvrD/REP"/>
</dbReference>
<proteinExistence type="predicted"/>
<evidence type="ECO:0000256" key="5">
    <source>
        <dbReference type="PROSITE-ProRule" id="PRU00560"/>
    </source>
</evidence>
<evidence type="ECO:0000259" key="6">
    <source>
        <dbReference type="PROSITE" id="PS51198"/>
    </source>
</evidence>
<name>D5BIC2_ZUNPS</name>
<dbReference type="GO" id="GO:0003677">
    <property type="term" value="F:DNA binding"/>
    <property type="evidence" value="ECO:0007669"/>
    <property type="project" value="InterPro"/>
</dbReference>
<dbReference type="Gene3D" id="3.40.50.300">
    <property type="entry name" value="P-loop containing nucleotide triphosphate hydrolases"/>
    <property type="match status" value="2"/>
</dbReference>